<dbReference type="Proteomes" id="UP000289664">
    <property type="component" value="Chromosome"/>
</dbReference>
<protein>
    <submittedName>
        <fullName evidence="1">Uncharacterized protein</fullName>
    </submittedName>
</protein>
<accession>A0A494WP39</accession>
<dbReference type="KEGG" id="csci:HDCHBGLK_03216"/>
<keyword evidence="2" id="KW-1185">Reference proteome</keyword>
<proteinExistence type="predicted"/>
<name>A0A494WP39_CLOS5</name>
<organism evidence="1 2">
    <name type="scientific">Clostridium scindens (strain ATCC 35704 / DSM 5676 / VPI 13733 / 19)</name>
    <dbReference type="NCBI Taxonomy" id="411468"/>
    <lineage>
        <taxon>Bacteria</taxon>
        <taxon>Bacillati</taxon>
        <taxon>Bacillota</taxon>
        <taxon>Clostridia</taxon>
        <taxon>Lachnospirales</taxon>
        <taxon>Lachnospiraceae</taxon>
    </lineage>
</organism>
<evidence type="ECO:0000313" key="2">
    <source>
        <dbReference type="Proteomes" id="UP000289664"/>
    </source>
</evidence>
<dbReference type="AlphaFoldDB" id="A0A494WP39"/>
<evidence type="ECO:0000313" key="1">
    <source>
        <dbReference type="EMBL" id="QBF75805.1"/>
    </source>
</evidence>
<dbReference type="EMBL" id="CP036170">
    <property type="protein sequence ID" value="QBF75805.1"/>
    <property type="molecule type" value="Genomic_DNA"/>
</dbReference>
<sequence length="37" mass="4232">METAVSKKKRPLGIYVCAIGFTFERCAFYTVKYLLAI</sequence>
<reference evidence="1 2" key="1">
    <citation type="journal article" date="2019" name="Appl. Environ. Microbiol.">
        <title>Clostridium scindens ATCC 35704: integration of nutritional requirements, the complete genome sequence, and global transcriptional responses to bile acids.</title>
        <authorList>
            <person name="Devendran S."/>
            <person name="Shrestha R."/>
            <person name="Alves J.M.P."/>
            <person name="Wolf P.G."/>
            <person name="Ly L."/>
            <person name="Hernandez A.G."/>
            <person name="Mendez-Garcia C."/>
            <person name="Inboden A."/>
            <person name="Wiley J."/>
            <person name="Paul O."/>
            <person name="Allen A."/>
            <person name="Springer E."/>
            <person name="Wright C.L."/>
            <person name="Fields C.J."/>
            <person name="Daniel S.L."/>
            <person name="Ridlon J.M."/>
        </authorList>
    </citation>
    <scope>NUCLEOTIDE SEQUENCE [LARGE SCALE GENOMIC DNA]</scope>
    <source>
        <strain evidence="1 2">ATCC 35704</strain>
    </source>
</reference>
<gene>
    <name evidence="1" type="ORF">HDCHBGLK_03216</name>
</gene>